<dbReference type="EnsemblMetazoa" id="tetur05g00200.1">
    <property type="protein sequence ID" value="tetur05g00200.1"/>
    <property type="gene ID" value="tetur05g00200"/>
</dbReference>
<accession>T1K3T8</accession>
<proteinExistence type="predicted"/>
<evidence type="ECO:0000256" key="1">
    <source>
        <dbReference type="SAM" id="MobiDB-lite"/>
    </source>
</evidence>
<protein>
    <submittedName>
        <fullName evidence="2">Uncharacterized protein</fullName>
    </submittedName>
</protein>
<evidence type="ECO:0000313" key="3">
    <source>
        <dbReference type="Proteomes" id="UP000015104"/>
    </source>
</evidence>
<sequence length="1905" mass="221935">MYRGETSTSGNYPFETPRSHASPIRYDLNQPEIFYDESVLNYKPKCVVKKKDEDFIVPTELPIMPDDWSEIQNWVKKTKLQCEKLKYPCNKRFKSIRVIFYGFRGHNSSIHYNLDDDQRYIYYNDDSNDEMKPIAEIIDLPLFCKLKSELLKQIAEMSNDQATGISFPVTNHYSDPQKHVLLLGLVPERYVDAAKYFGQSRIESVVTSLIEGGISCFDQRPESRELLKITGQKGDNYFGPFFDGQLEIFVLLYYILETQDLVNFEPTPDLKKCKQILSFLFDKLDKENDNDLKRIDKYIEFDQTEILERRFSRMRLTEEKGISLTLLFWIKKYYVKILDNTDTAYHDHWHNLMKTLGLHHYRCPHTYNAILHMYNEFLFHHLHVYKRNCVNSDSETDVDVRDVFRLYPNFKNNMKPSVNHSINDLLNAFIYDLAQFLFKTNHYNRPLEKATVNCYLNELHCPIKNLGLIVESESEVLKSFKKRLLENVKFLAFLNRKNCQTFKIPSENLSLAIRRLLEKALSFNVLCPRGNTPIDWDQIKAAITNFKNKKFNNSNKREFYGNVDALDGIDDRMETEEADVRAHEMIERNDSYRYSDFDDCRFKYHEEEVTPTVCVGCCYGKKKTKRYLILTGGCLVAFCTWCTWCLNYKYSEYISELLRIVEEKYEKPIFLDPMNQRITYAAIREKGKTMHRSYNRIKNLQKRESSRLGDGLNYNHENGNDNLTDGSNSAETDSDEMHSEESQDPFSYYNPASPFNFDQPPVTPLVPVSNNYDHEPSDTNTQFNDDEGPDSPVEIEKHQNRASNNDNTSSNSESSSQSSDESSSNNDSESEEEDGTISRQPEVETSHASRGKSSTPIKFVVTKNDEKFYPRSEYEKPPLFQVDESEYGQYANGLAFQDFEPSDSRYHCYKVIFEDNCAKNSFSLSDEDERIIKYSDIEKKKMISIADILQNEESLFCKSQYSAKISNQNTDGISFSVYNHYADPISHVLLLGLVPKHYVDATKQFIEFGKEAIKNKLREKSADPRDVEKFRLSNTTTDNVEYYGPFFDGQLEIFVFLYYTLETQDLVNYQPPVNSLEFKQFLCFLLDKINFDGTKEFDRNLKCDILRYGRFPRKQSPDKRNKRRSFPEDLEISLPLLCLIKRNYHEILARTHKKYHKHWHSFMQKLALHHYKCPHTYIKIIEKFNSFTDLLDVYERICVKDSFRSVGVSNTDIKDILKQYLESSDVIPEKFNHEINNLLDAFCKHFATYLFENNHYRPLEAETINSYLRKHDIWPKTRVNLIVEPVKRFIGEVKKHLIENVKFLALLHDKSFGQFKIPTVNKLCSCVHRILTNAFSFDFLKSAENSDINWKQLEESVTDFRLSNFRNVHPVFAEKQCNTRESPIKNNIVKEITSEKSKHLEQTRKIIQSDMSSSKQSSSVVSSFMKTCKRRKRRRKSKSYPQFINHFHGPTKEIPISQPSSDDGPKDLHDYFTIEKKKFRYLPGVRSSLNCPGCAGGVTKRWLHLCDGIVIPLCLWCAWRLNEIEPLYIDFLEQLKKRIDCKTPILYDAENKLIITFNTNEKASSSFNKASITDCAPNHTNETSANQDPNTSVSSLLPATQVTSPCQGTSVSPYRPAIPSYLSVFRRISREVDNSTAIQNSELANNLNKREFYGNVDALDGIDDRMETEEADGRAHEMIERSDSYIYSDFDDCRFKYHEEEVTPTVCVGCCYGKKKTNRYLILTGGCLVAFCTWCTWCLNYKYSEYISELLRIVEEKYEKPIFLDQMNQRITYAAVREKGRTMYRSYNRIKNLQRSESSRLEDELNDNHENDIENLTDGSNSAETDSDEEDDDEGGFKPFYFSLLLNRYSLDGELFSVETSGSATYSINPPVTPLVPVSNNYDHEPSDTTTQFNDDEGPGKFIEI</sequence>
<feature type="compositionally biased region" description="Basic and acidic residues" evidence="1">
    <location>
        <begin position="1798"/>
        <end position="1812"/>
    </location>
</feature>
<organism evidence="2 3">
    <name type="scientific">Tetranychus urticae</name>
    <name type="common">Two-spotted spider mite</name>
    <dbReference type="NCBI Taxonomy" id="32264"/>
    <lineage>
        <taxon>Eukaryota</taxon>
        <taxon>Metazoa</taxon>
        <taxon>Ecdysozoa</taxon>
        <taxon>Arthropoda</taxon>
        <taxon>Chelicerata</taxon>
        <taxon>Arachnida</taxon>
        <taxon>Acari</taxon>
        <taxon>Acariformes</taxon>
        <taxon>Trombidiformes</taxon>
        <taxon>Prostigmata</taxon>
        <taxon>Eleutherengona</taxon>
        <taxon>Raphignathae</taxon>
        <taxon>Tetranychoidea</taxon>
        <taxon>Tetranychidae</taxon>
        <taxon>Tetranychus</taxon>
    </lineage>
</organism>
<feature type="region of interest" description="Disordered" evidence="1">
    <location>
        <begin position="704"/>
        <end position="857"/>
    </location>
</feature>
<dbReference type="HOGENOM" id="CLU_3052922_0_0_1"/>
<feature type="region of interest" description="Disordered" evidence="1">
    <location>
        <begin position="1798"/>
        <end position="1835"/>
    </location>
</feature>
<keyword evidence="3" id="KW-1185">Reference proteome</keyword>
<name>T1K3T8_TETUR</name>
<dbReference type="Proteomes" id="UP000015104">
    <property type="component" value="Unassembled WGS sequence"/>
</dbReference>
<feature type="compositionally biased region" description="Acidic residues" evidence="1">
    <location>
        <begin position="1825"/>
        <end position="1834"/>
    </location>
</feature>
<reference evidence="2" key="2">
    <citation type="submission" date="2015-06" db="UniProtKB">
        <authorList>
            <consortium name="EnsemblMetazoa"/>
        </authorList>
    </citation>
    <scope>IDENTIFICATION</scope>
</reference>
<feature type="compositionally biased region" description="Low complexity" evidence="1">
    <location>
        <begin position="803"/>
        <end position="827"/>
    </location>
</feature>
<reference evidence="3" key="1">
    <citation type="submission" date="2011-08" db="EMBL/GenBank/DDBJ databases">
        <authorList>
            <person name="Rombauts S."/>
        </authorList>
    </citation>
    <scope>NUCLEOTIDE SEQUENCE</scope>
    <source>
        <strain evidence="3">London</strain>
    </source>
</reference>
<dbReference type="EMBL" id="CAEY01001560">
    <property type="status" value="NOT_ANNOTATED_CDS"/>
    <property type="molecule type" value="Genomic_DNA"/>
</dbReference>
<feature type="compositionally biased region" description="Polar residues" evidence="1">
    <location>
        <begin position="715"/>
        <end position="731"/>
    </location>
</feature>
<evidence type="ECO:0000313" key="2">
    <source>
        <dbReference type="EnsemblMetazoa" id="tetur05g00200.1"/>
    </source>
</evidence>